<dbReference type="EMBL" id="VNHY01000001">
    <property type="protein sequence ID" value="TYP94833.1"/>
    <property type="molecule type" value="Genomic_DNA"/>
</dbReference>
<dbReference type="Pfam" id="PF01902">
    <property type="entry name" value="Diphthami_syn_2"/>
    <property type="match status" value="1"/>
</dbReference>
<feature type="domain" description="Diphthamide synthase" evidence="1">
    <location>
        <begin position="3"/>
        <end position="190"/>
    </location>
</feature>
<dbReference type="InterPro" id="IPR002761">
    <property type="entry name" value="Diphthami_syn_dom"/>
</dbReference>
<protein>
    <submittedName>
        <fullName evidence="2">MJ0570-related uncharacterized domain-containing protein</fullName>
    </submittedName>
</protein>
<dbReference type="InterPro" id="IPR014729">
    <property type="entry name" value="Rossmann-like_a/b/a_fold"/>
</dbReference>
<organism evidence="2 3">
    <name type="scientific">Fodinibius salinus</name>
    <dbReference type="NCBI Taxonomy" id="860790"/>
    <lineage>
        <taxon>Bacteria</taxon>
        <taxon>Pseudomonadati</taxon>
        <taxon>Balneolota</taxon>
        <taxon>Balneolia</taxon>
        <taxon>Balneolales</taxon>
        <taxon>Balneolaceae</taxon>
        <taxon>Fodinibius</taxon>
    </lineage>
</organism>
<dbReference type="RefSeq" id="WP_148897529.1">
    <property type="nucleotide sequence ID" value="NZ_VNHY01000001.1"/>
</dbReference>
<dbReference type="AlphaFoldDB" id="A0A5D3YP72"/>
<proteinExistence type="predicted"/>
<sequence>MDILFWSGGKDAYLALQFYRDMHPDSTIQLLTTFDETNQVVPHQQIRLSHIKKQADHLGVDLITVALPPKCSNDIYLSRLQEEFNTLESEIRNLVFGDWYLQDIRDWREEVFGQMGLNCQFPIWKEDIHELLPILFLNPIKIEISAVRENLRHLISVGEIYNQGFITQLQHLSENIDPMGENGEFHTKVIFQNPD</sequence>
<dbReference type="Gene3D" id="3.40.50.620">
    <property type="entry name" value="HUPs"/>
    <property type="match status" value="1"/>
</dbReference>
<evidence type="ECO:0000313" key="2">
    <source>
        <dbReference type="EMBL" id="TYP94833.1"/>
    </source>
</evidence>
<dbReference type="OrthoDB" id="3572539at2"/>
<dbReference type="Proteomes" id="UP000324595">
    <property type="component" value="Unassembled WGS sequence"/>
</dbReference>
<comment type="caution">
    <text evidence="2">The sequence shown here is derived from an EMBL/GenBank/DDBJ whole genome shotgun (WGS) entry which is preliminary data.</text>
</comment>
<accession>A0A5D3YP72</accession>
<dbReference type="SUPFAM" id="SSF52402">
    <property type="entry name" value="Adenine nucleotide alpha hydrolases-like"/>
    <property type="match status" value="1"/>
</dbReference>
<reference evidence="2 3" key="1">
    <citation type="submission" date="2019-07" db="EMBL/GenBank/DDBJ databases">
        <title>Genomic Encyclopedia of Archaeal and Bacterial Type Strains, Phase II (KMG-II): from individual species to whole genera.</title>
        <authorList>
            <person name="Goeker M."/>
        </authorList>
    </citation>
    <scope>NUCLEOTIDE SEQUENCE [LARGE SCALE GENOMIC DNA]</scope>
    <source>
        <strain evidence="2 3">DSM 21935</strain>
    </source>
</reference>
<keyword evidence="3" id="KW-1185">Reference proteome</keyword>
<name>A0A5D3YP72_9BACT</name>
<gene>
    <name evidence="2" type="ORF">LX73_0122</name>
</gene>
<evidence type="ECO:0000313" key="3">
    <source>
        <dbReference type="Proteomes" id="UP000324595"/>
    </source>
</evidence>
<evidence type="ECO:0000259" key="1">
    <source>
        <dbReference type="Pfam" id="PF01902"/>
    </source>
</evidence>